<reference evidence="7" key="1">
    <citation type="journal article" date="2023" name="Science">
        <title>Elucidation of the pathway for biosynthesis of saponin adjuvants from the soapbark tree.</title>
        <authorList>
            <person name="Reed J."/>
            <person name="Orme A."/>
            <person name="El-Demerdash A."/>
            <person name="Owen C."/>
            <person name="Martin L.B.B."/>
            <person name="Misra R.C."/>
            <person name="Kikuchi S."/>
            <person name="Rejzek M."/>
            <person name="Martin A.C."/>
            <person name="Harkess A."/>
            <person name="Leebens-Mack J."/>
            <person name="Louveau T."/>
            <person name="Stephenson M.J."/>
            <person name="Osbourn A."/>
        </authorList>
    </citation>
    <scope>NUCLEOTIDE SEQUENCE</scope>
    <source>
        <strain evidence="7">S10</strain>
    </source>
</reference>
<dbReference type="InterPro" id="IPR007109">
    <property type="entry name" value="Brix"/>
</dbReference>
<feature type="compositionally biased region" description="Basic and acidic residues" evidence="5">
    <location>
        <begin position="238"/>
        <end position="249"/>
    </location>
</feature>
<dbReference type="Proteomes" id="UP001163823">
    <property type="component" value="Chromosome 3"/>
</dbReference>
<sequence>MLQVKTPKSHKARRELEKRAPKLVETGKKTLILHGTKTSSVLNAILTEIFHLKKGSAIKYSRKNENIKPFESGGETDLEYFSQKTDCSIFVYGSHSKKRPENLVIGRTYDHHIYDLVEVGVQNFKSMESFMCDKKLSPRVGSKPFIAFVGEGFETVEELKHLKEVLIDLLHGEVVENLNLAGLDHAYVCSAVSSNKVFLTHCALRMKRSGTIVPRMELVEVGPSMDLVVRRHRLPNESLRKEAMKTSREKPKKKEKNVVQDAVQGKYGKIYIPDQKLGDMALPNKAKGVKRERREAKVKNEGNEPASKKKKEGSG</sequence>
<evidence type="ECO:0000256" key="2">
    <source>
        <dbReference type="ARBA" id="ARBA00010782"/>
    </source>
</evidence>
<evidence type="ECO:0000256" key="3">
    <source>
        <dbReference type="ARBA" id="ARBA00023242"/>
    </source>
</evidence>
<dbReference type="PANTHER" id="PTHR12728">
    <property type="entry name" value="BRIX DOMAIN CONTAINING PROTEIN"/>
    <property type="match status" value="1"/>
</dbReference>
<proteinExistence type="inferred from homology"/>
<dbReference type="GO" id="GO:0019843">
    <property type="term" value="F:rRNA binding"/>
    <property type="evidence" value="ECO:0007669"/>
    <property type="project" value="UniProtKB-UniRule"/>
</dbReference>
<protein>
    <recommendedName>
        <fullName evidence="4">Ribosome production factor 2 homolog</fullName>
    </recommendedName>
    <alternativeName>
        <fullName evidence="4">Ribosome biogenesis protein RPF2 homolog</fullName>
    </alternativeName>
</protein>
<dbReference type="SMART" id="SM00879">
    <property type="entry name" value="Brix"/>
    <property type="match status" value="1"/>
</dbReference>
<keyword evidence="3 4" id="KW-0539">Nucleus</keyword>
<dbReference type="GO" id="GO:0005730">
    <property type="term" value="C:nucleolus"/>
    <property type="evidence" value="ECO:0007669"/>
    <property type="project" value="UniProtKB-SubCell"/>
</dbReference>
<name>A0AAD7VHV5_QUISA</name>
<feature type="domain" description="Brix" evidence="6">
    <location>
        <begin position="28"/>
        <end position="238"/>
    </location>
</feature>
<keyword evidence="8" id="KW-1185">Reference proteome</keyword>
<dbReference type="InterPro" id="IPR039770">
    <property type="entry name" value="Rpf2"/>
</dbReference>
<gene>
    <name evidence="7" type="ORF">O6P43_005886</name>
</gene>
<dbReference type="PROSITE" id="PS50833">
    <property type="entry name" value="BRIX"/>
    <property type="match status" value="1"/>
</dbReference>
<feature type="region of interest" description="Disordered" evidence="5">
    <location>
        <begin position="282"/>
        <end position="315"/>
    </location>
</feature>
<dbReference type="GO" id="GO:0000463">
    <property type="term" value="P:maturation of LSU-rRNA from tricistronic rRNA transcript (SSU-rRNA, 5.8S rRNA, LSU-rRNA)"/>
    <property type="evidence" value="ECO:0007669"/>
    <property type="project" value="TreeGrafter"/>
</dbReference>
<evidence type="ECO:0000313" key="7">
    <source>
        <dbReference type="EMBL" id="KAJ7976060.1"/>
    </source>
</evidence>
<evidence type="ECO:0000256" key="5">
    <source>
        <dbReference type="SAM" id="MobiDB-lite"/>
    </source>
</evidence>
<dbReference type="AlphaFoldDB" id="A0AAD7VHV5"/>
<evidence type="ECO:0000313" key="8">
    <source>
        <dbReference type="Proteomes" id="UP001163823"/>
    </source>
</evidence>
<dbReference type="PANTHER" id="PTHR12728:SF0">
    <property type="entry name" value="RIBOSOME PRODUCTION FACTOR 2 HOMOLOG"/>
    <property type="match status" value="1"/>
</dbReference>
<comment type="subcellular location">
    <subcellularLocation>
        <location evidence="1 4">Nucleus</location>
        <location evidence="1 4">Nucleolus</location>
    </subcellularLocation>
</comment>
<evidence type="ECO:0000259" key="6">
    <source>
        <dbReference type="PROSITE" id="PS50833"/>
    </source>
</evidence>
<evidence type="ECO:0000256" key="1">
    <source>
        <dbReference type="ARBA" id="ARBA00004604"/>
    </source>
</evidence>
<feature type="region of interest" description="Disordered" evidence="5">
    <location>
        <begin position="238"/>
        <end position="259"/>
    </location>
</feature>
<accession>A0AAD7VHV5</accession>
<dbReference type="KEGG" id="qsa:O6P43_005886"/>
<evidence type="ECO:0000256" key="4">
    <source>
        <dbReference type="RuleBase" id="RU367086"/>
    </source>
</evidence>
<comment type="caution">
    <text evidence="7">The sequence shown here is derived from an EMBL/GenBank/DDBJ whole genome shotgun (WGS) entry which is preliminary data.</text>
</comment>
<dbReference type="EMBL" id="JARAOO010000003">
    <property type="protein sequence ID" value="KAJ7976060.1"/>
    <property type="molecule type" value="Genomic_DNA"/>
</dbReference>
<organism evidence="7 8">
    <name type="scientific">Quillaja saponaria</name>
    <name type="common">Soap bark tree</name>
    <dbReference type="NCBI Taxonomy" id="32244"/>
    <lineage>
        <taxon>Eukaryota</taxon>
        <taxon>Viridiplantae</taxon>
        <taxon>Streptophyta</taxon>
        <taxon>Embryophyta</taxon>
        <taxon>Tracheophyta</taxon>
        <taxon>Spermatophyta</taxon>
        <taxon>Magnoliopsida</taxon>
        <taxon>eudicotyledons</taxon>
        <taxon>Gunneridae</taxon>
        <taxon>Pentapetalae</taxon>
        <taxon>rosids</taxon>
        <taxon>fabids</taxon>
        <taxon>Fabales</taxon>
        <taxon>Quillajaceae</taxon>
        <taxon>Quillaja</taxon>
    </lineage>
</organism>
<dbReference type="Pfam" id="PF04427">
    <property type="entry name" value="Brix"/>
    <property type="match status" value="1"/>
</dbReference>
<dbReference type="GO" id="GO:0000027">
    <property type="term" value="P:ribosomal large subunit assembly"/>
    <property type="evidence" value="ECO:0007669"/>
    <property type="project" value="InterPro"/>
</dbReference>
<comment type="similarity">
    <text evidence="2 4">Belongs to the RPF2 family.</text>
</comment>
<feature type="compositionally biased region" description="Basic and acidic residues" evidence="5">
    <location>
        <begin position="292"/>
        <end position="302"/>
    </location>
</feature>